<accession>A0A5A9ZBZ2</accession>
<feature type="signal peptide" evidence="1">
    <location>
        <begin position="1"/>
        <end position="20"/>
    </location>
</feature>
<evidence type="ECO:0000313" key="3">
    <source>
        <dbReference type="Proteomes" id="UP000325291"/>
    </source>
</evidence>
<reference evidence="2 3" key="1">
    <citation type="submission" date="2019-07" db="EMBL/GenBank/DDBJ databases">
        <title>Aquicoccus porphyridii gen. nov., sp. nov., isolated from a small marine red alga, Porphyridium marinum.</title>
        <authorList>
            <person name="Liu L."/>
        </authorList>
    </citation>
    <scope>NUCLEOTIDE SEQUENCE [LARGE SCALE GENOMIC DNA]</scope>
    <source>
        <strain evidence="2 3">L1 8-17</strain>
    </source>
</reference>
<keyword evidence="3" id="KW-1185">Reference proteome</keyword>
<gene>
    <name evidence="2" type="ORF">FLO80_12330</name>
</gene>
<name>A0A5A9ZBZ2_9RHOB</name>
<protein>
    <submittedName>
        <fullName evidence="2">Uncharacterized protein</fullName>
    </submittedName>
</protein>
<dbReference type="AlphaFoldDB" id="A0A5A9ZBZ2"/>
<keyword evidence="1" id="KW-0732">Signal</keyword>
<evidence type="ECO:0000313" key="2">
    <source>
        <dbReference type="EMBL" id="KAA0914778.1"/>
    </source>
</evidence>
<dbReference type="RefSeq" id="WP_111366851.1">
    <property type="nucleotide sequence ID" value="NZ_VINQ01000008.1"/>
</dbReference>
<dbReference type="Proteomes" id="UP000325291">
    <property type="component" value="Unassembled WGS sequence"/>
</dbReference>
<organism evidence="2 3">
    <name type="scientific">Aquicoccus porphyridii</name>
    <dbReference type="NCBI Taxonomy" id="1852029"/>
    <lineage>
        <taxon>Bacteria</taxon>
        <taxon>Pseudomonadati</taxon>
        <taxon>Pseudomonadota</taxon>
        <taxon>Alphaproteobacteria</taxon>
        <taxon>Rhodobacterales</taxon>
        <taxon>Paracoccaceae</taxon>
        <taxon>Aquicoccus</taxon>
    </lineage>
</organism>
<sequence length="103" mass="10787">MKANFIIGAVLAIWAVPAMASDAYKGPPVKGPMPIFAYKTSENHCPAGLRPVVIGGVICCGTPNHAMSYQQAMAHPAQGAATRLARRVADPYCAEGMKGCVSR</sequence>
<dbReference type="EMBL" id="VINQ01000008">
    <property type="protein sequence ID" value="KAA0914778.1"/>
    <property type="molecule type" value="Genomic_DNA"/>
</dbReference>
<feature type="chain" id="PRO_5022947289" evidence="1">
    <location>
        <begin position="21"/>
        <end position="103"/>
    </location>
</feature>
<evidence type="ECO:0000256" key="1">
    <source>
        <dbReference type="SAM" id="SignalP"/>
    </source>
</evidence>
<proteinExistence type="predicted"/>
<comment type="caution">
    <text evidence="2">The sequence shown here is derived from an EMBL/GenBank/DDBJ whole genome shotgun (WGS) entry which is preliminary data.</text>
</comment>